<evidence type="ECO:0000313" key="4">
    <source>
        <dbReference type="EMBL" id="CAK6446534.1"/>
    </source>
</evidence>
<feature type="compositionally biased region" description="Acidic residues" evidence="3">
    <location>
        <begin position="65"/>
        <end position="75"/>
    </location>
</feature>
<dbReference type="EMBL" id="OY882863">
    <property type="protein sequence ID" value="CAK6446534.1"/>
    <property type="molecule type" value="Genomic_DNA"/>
</dbReference>
<dbReference type="InterPro" id="IPR037231">
    <property type="entry name" value="NAP-like_sf"/>
</dbReference>
<dbReference type="SUPFAM" id="SSF143113">
    <property type="entry name" value="NAP-like"/>
    <property type="match status" value="1"/>
</dbReference>
<evidence type="ECO:0000256" key="3">
    <source>
        <dbReference type="SAM" id="MobiDB-lite"/>
    </source>
</evidence>
<evidence type="ECO:0000256" key="1">
    <source>
        <dbReference type="ARBA" id="ARBA00009947"/>
    </source>
</evidence>
<evidence type="ECO:0008006" key="6">
    <source>
        <dbReference type="Google" id="ProtNLM"/>
    </source>
</evidence>
<name>A0ABP0A8C6_PIPNA</name>
<feature type="region of interest" description="Disordered" evidence="3">
    <location>
        <begin position="179"/>
        <end position="224"/>
    </location>
</feature>
<feature type="compositionally biased region" description="Basic and acidic residues" evidence="3">
    <location>
        <begin position="191"/>
        <end position="213"/>
    </location>
</feature>
<accession>A0ABP0A8C6</accession>
<feature type="compositionally biased region" description="Low complexity" evidence="3">
    <location>
        <begin position="137"/>
        <end position="161"/>
    </location>
</feature>
<dbReference type="PANTHER" id="PTHR11875">
    <property type="entry name" value="TESTIS-SPECIFIC Y-ENCODED PROTEIN"/>
    <property type="match status" value="1"/>
</dbReference>
<dbReference type="Pfam" id="PF00956">
    <property type="entry name" value="NAP"/>
    <property type="match status" value="1"/>
</dbReference>
<feature type="region of interest" description="Disordered" evidence="3">
    <location>
        <begin position="1"/>
        <end position="161"/>
    </location>
</feature>
<evidence type="ECO:0000256" key="2">
    <source>
        <dbReference type="RuleBase" id="RU003876"/>
    </source>
</evidence>
<dbReference type="Proteomes" id="UP001314169">
    <property type="component" value="Chromosome 6"/>
</dbReference>
<gene>
    <name evidence="4" type="ORF">MPIPNATIZW_LOCUS14840</name>
</gene>
<comment type="similarity">
    <text evidence="1 2">Belongs to the nucleosome assembly protein (NAP) family.</text>
</comment>
<dbReference type="Gene3D" id="1.20.5.1500">
    <property type="match status" value="1"/>
</dbReference>
<dbReference type="InterPro" id="IPR002164">
    <property type="entry name" value="NAP_family"/>
</dbReference>
<dbReference type="Gene3D" id="3.30.1120.90">
    <property type="entry name" value="Nucleosome assembly protein"/>
    <property type="match status" value="1"/>
</dbReference>
<keyword evidence="5" id="KW-1185">Reference proteome</keyword>
<reference evidence="4" key="1">
    <citation type="submission" date="2023-12" db="EMBL/GenBank/DDBJ databases">
        <authorList>
            <person name="Brown T."/>
        </authorList>
    </citation>
    <scope>NUCLEOTIDE SEQUENCE</scope>
</reference>
<protein>
    <recommendedName>
        <fullName evidence="6">Testis-specific Y-encoded-like protein 1</fullName>
    </recommendedName>
</protein>
<evidence type="ECO:0000313" key="5">
    <source>
        <dbReference type="Proteomes" id="UP001314169"/>
    </source>
</evidence>
<sequence>MSGLAGAEGALYPQTCSPGAPAPAPGQPDPDQSPKLREETEASQVMAEPGEGGSEAVALPPAQLPEEEEEEEEGASPDPAAGGAGGRTPPAPGGGGDGFRAPEAEPEQAPPPAGAPAAEPVSMATGRGPNNGGQRGPGAAQAAEACGAEKPGSEAAAEAKAAEVNPVLVAVAEAMVEKEGVKEEKVDEEMKEMKEEKGDEVKEEKGDEVKEEKGDEEVKEEKPVGEEIEMAEENRAVAAVEEGAEGAGLPRPLNVNFRVNLRMNPLEAIQQELDTVNAQADRAFQQLEQKFGRMRRHYLERRNYIIQNIPGFWVTAFRNHPQLAPMIRGQDAEMLRYITNLEVKEFRHPKTGCKFKFFFRRNPFFRNKLIVKEYEVRAGRVVSLSTPIVWRRGHEPQSFIRRNQDVVCNFFTWFSDHSLPESDKIAEIIKEDLWPNPLQYYLLREGVRRARRRPLREPVEIPRPFGFQSG</sequence>
<organism evidence="4 5">
    <name type="scientific">Pipistrellus nathusii</name>
    <name type="common">Nathusius' pipistrelle</name>
    <dbReference type="NCBI Taxonomy" id="59473"/>
    <lineage>
        <taxon>Eukaryota</taxon>
        <taxon>Metazoa</taxon>
        <taxon>Chordata</taxon>
        <taxon>Craniata</taxon>
        <taxon>Vertebrata</taxon>
        <taxon>Euteleostomi</taxon>
        <taxon>Mammalia</taxon>
        <taxon>Eutheria</taxon>
        <taxon>Laurasiatheria</taxon>
        <taxon>Chiroptera</taxon>
        <taxon>Yangochiroptera</taxon>
        <taxon>Vespertilionidae</taxon>
        <taxon>Pipistrellus</taxon>
    </lineage>
</organism>
<proteinExistence type="inferred from homology"/>